<evidence type="ECO:0000313" key="1">
    <source>
        <dbReference type="EMBL" id="ART78057.1"/>
    </source>
</evidence>
<dbReference type="GeneID" id="96740556"/>
<protein>
    <recommendedName>
        <fullName evidence="3">DUF3828 domain-containing protein</fullName>
    </recommendedName>
</protein>
<gene>
    <name evidence="1" type="ORF">B4U37_19330</name>
</gene>
<reference evidence="1 2" key="1">
    <citation type="submission" date="2017-04" db="EMBL/GenBank/DDBJ databases">
        <title>Complete Genome Sequence of the Bacillus horikoshii 20a strain from Cuatro Cienegas, Coahuila, Mexico.</title>
        <authorList>
            <person name="Zarza E."/>
            <person name="Alcaraz L.D."/>
            <person name="Aguilar-Salinas B."/>
            <person name="Islas A."/>
            <person name="Olmedo-Alvarez G."/>
        </authorList>
    </citation>
    <scope>NUCLEOTIDE SEQUENCE [LARGE SCALE GENOMIC DNA]</scope>
    <source>
        <strain evidence="1 2">20a</strain>
    </source>
</reference>
<proteinExistence type="predicted"/>
<name>A0ABM6KND5_9BACI</name>
<dbReference type="RefSeq" id="WP_088019553.1">
    <property type="nucleotide sequence ID" value="NZ_CP020880.1"/>
</dbReference>
<evidence type="ECO:0008006" key="3">
    <source>
        <dbReference type="Google" id="ProtNLM"/>
    </source>
</evidence>
<dbReference type="EMBL" id="CP020880">
    <property type="protein sequence ID" value="ART78057.1"/>
    <property type="molecule type" value="Genomic_DNA"/>
</dbReference>
<keyword evidence="2" id="KW-1185">Reference proteome</keyword>
<sequence>MKKRWRNILLLLFIIIFISGFFFLDSEEVLYNQEPQEEEEISVGQQRNIMSYIEIAKFKFHNLTVEEHYPNPEDLTREELEGYLSNYFAEPMLSDLVDYWSGENEEMGAFIEQFLSLSSEIEEAEYIHLEDKEVLVRWVDEAFNIEVNLTVERNGNGWIIKDVMFI</sequence>
<dbReference type="Proteomes" id="UP000195573">
    <property type="component" value="Chromosome"/>
</dbReference>
<organism evidence="1 2">
    <name type="scientific">Sutcliffiella horikoshii</name>
    <dbReference type="NCBI Taxonomy" id="79883"/>
    <lineage>
        <taxon>Bacteria</taxon>
        <taxon>Bacillati</taxon>
        <taxon>Bacillota</taxon>
        <taxon>Bacilli</taxon>
        <taxon>Bacillales</taxon>
        <taxon>Bacillaceae</taxon>
        <taxon>Sutcliffiella</taxon>
    </lineage>
</organism>
<evidence type="ECO:0000313" key="2">
    <source>
        <dbReference type="Proteomes" id="UP000195573"/>
    </source>
</evidence>
<accession>A0ABM6KND5</accession>